<evidence type="ECO:0000313" key="2">
    <source>
        <dbReference type="EMBL" id="XBS38030.1"/>
    </source>
</evidence>
<sequence>MTAAQRMRAGFVAGATLYALGQGCALLFQWLLLRRFGLQSYGEVGLAHLGLLTLLFLADLGYASLFLREDPDAAGWNERWRQALWHRLLATVLLDLLWIAGAWWRSRGQGEGFHYLLAALPATVFGLVGYSAPLLAQGRRLAGFMVQQVAMPATILVWLALQRLLGWNGGFGAGVAVSLGYLLQALVNIAVFGASLPLLWPRCGGGRRMLRPALQLSLLSIAGTLHDRLTPFLLASVAPAFLPVYLFLNYLLNGASGVFNQFNRLLVAEARGPAGERWAGTLVSLVLGAAAVGALVLLLAAAAWGSAEQRAWLPWVTPVLAAGATTLLGSVLSALLIGRHREATLVPLLLVGVCCSALVQIAAAAAHAPQWLLWLRFLCVLAIAAASLHLCGLRLNAGGYAALLSAVLAVSLGGSPVAMTLAALLLVPVAWMVWRCRSLLHTTLPARA</sequence>
<dbReference type="EMBL" id="CP144460">
    <property type="protein sequence ID" value="XBS38030.1"/>
    <property type="molecule type" value="Genomic_DNA"/>
</dbReference>
<feature type="transmembrane region" description="Helical" evidence="1">
    <location>
        <begin position="281"/>
        <end position="303"/>
    </location>
</feature>
<evidence type="ECO:0000256" key="1">
    <source>
        <dbReference type="SAM" id="Phobius"/>
    </source>
</evidence>
<dbReference type="RefSeq" id="WP_349656516.1">
    <property type="nucleotide sequence ID" value="NZ_CP144460.1"/>
</dbReference>
<feature type="transmembrane region" description="Helical" evidence="1">
    <location>
        <begin position="232"/>
        <end position="252"/>
    </location>
</feature>
<gene>
    <name evidence="2" type="ORF">VZ068_00350</name>
</gene>
<feature type="transmembrane region" description="Helical" evidence="1">
    <location>
        <begin position="315"/>
        <end position="338"/>
    </location>
</feature>
<feature type="transmembrane region" description="Helical" evidence="1">
    <location>
        <begin position="403"/>
        <end position="434"/>
    </location>
</feature>
<feature type="transmembrane region" description="Helical" evidence="1">
    <location>
        <begin position="181"/>
        <end position="200"/>
    </location>
</feature>
<feature type="transmembrane region" description="Helical" evidence="1">
    <location>
        <begin position="142"/>
        <end position="161"/>
    </location>
</feature>
<feature type="transmembrane region" description="Helical" evidence="1">
    <location>
        <begin position="88"/>
        <end position="106"/>
    </location>
</feature>
<feature type="transmembrane region" description="Helical" evidence="1">
    <location>
        <begin position="371"/>
        <end position="391"/>
    </location>
</feature>
<name>A0AAU7P8E2_9XANT</name>
<protein>
    <recommendedName>
        <fullName evidence="3">Polysaccharide biosynthesis protein</fullName>
    </recommendedName>
</protein>
<keyword evidence="1" id="KW-0472">Membrane</keyword>
<proteinExistence type="predicted"/>
<feature type="transmembrane region" description="Helical" evidence="1">
    <location>
        <begin position="45"/>
        <end position="67"/>
    </location>
</feature>
<accession>A0AAU7P8E2</accession>
<evidence type="ECO:0008006" key="3">
    <source>
        <dbReference type="Google" id="ProtNLM"/>
    </source>
</evidence>
<reference evidence="2" key="1">
    <citation type="submission" date="2024-02" db="EMBL/GenBank/DDBJ databases">
        <title>Complete genome sequence of Xanthomonas sp. 10-10.</title>
        <authorList>
            <person name="Biessy A."/>
            <person name="Ciotola M."/>
            <person name="Cadieux M."/>
            <person name="Soufiane B."/>
            <person name="Laforest M."/>
            <person name="Filion M."/>
        </authorList>
    </citation>
    <scope>NUCLEOTIDE SEQUENCE</scope>
    <source>
        <strain evidence="2">10-10</strain>
    </source>
</reference>
<feature type="transmembrane region" description="Helical" evidence="1">
    <location>
        <begin position="112"/>
        <end position="130"/>
    </location>
</feature>
<feature type="transmembrane region" description="Helical" evidence="1">
    <location>
        <begin position="345"/>
        <end position="365"/>
    </location>
</feature>
<organism evidence="2">
    <name type="scientific">Xanthomonas sp. 10-10</name>
    <dbReference type="NCBI Taxonomy" id="3115848"/>
    <lineage>
        <taxon>Bacteria</taxon>
        <taxon>Pseudomonadati</taxon>
        <taxon>Pseudomonadota</taxon>
        <taxon>Gammaproteobacteria</taxon>
        <taxon>Lysobacterales</taxon>
        <taxon>Lysobacteraceae</taxon>
        <taxon>Xanthomonas</taxon>
    </lineage>
</organism>
<dbReference type="AlphaFoldDB" id="A0AAU7P8E2"/>
<keyword evidence="1" id="KW-0812">Transmembrane</keyword>
<keyword evidence="1" id="KW-1133">Transmembrane helix</keyword>
<dbReference type="PROSITE" id="PS51257">
    <property type="entry name" value="PROKAR_LIPOPROTEIN"/>
    <property type="match status" value="1"/>
</dbReference>